<feature type="compositionally biased region" description="Pro residues" evidence="1">
    <location>
        <begin position="86"/>
        <end position="95"/>
    </location>
</feature>
<evidence type="ECO:0000313" key="4">
    <source>
        <dbReference type="Proteomes" id="UP001379533"/>
    </source>
</evidence>
<keyword evidence="2" id="KW-0732">Signal</keyword>
<protein>
    <submittedName>
        <fullName evidence="3">Uncharacterized protein</fullName>
    </submittedName>
</protein>
<reference evidence="3 4" key="1">
    <citation type="submission" date="2021-12" db="EMBL/GenBank/DDBJ databases">
        <title>Discovery of the Pendulisporaceae a myxobacterial family with distinct sporulation behavior and unique specialized metabolism.</title>
        <authorList>
            <person name="Garcia R."/>
            <person name="Popoff A."/>
            <person name="Bader C.D."/>
            <person name="Loehr J."/>
            <person name="Walesch S."/>
            <person name="Walt C."/>
            <person name="Boldt J."/>
            <person name="Bunk B."/>
            <person name="Haeckl F.J.F.P.J."/>
            <person name="Gunesch A.P."/>
            <person name="Birkelbach J."/>
            <person name="Nuebel U."/>
            <person name="Pietschmann T."/>
            <person name="Bach T."/>
            <person name="Mueller R."/>
        </authorList>
    </citation>
    <scope>NUCLEOTIDE SEQUENCE [LARGE SCALE GENOMIC DNA]</scope>
    <source>
        <strain evidence="3 4">MSr12523</strain>
    </source>
</reference>
<gene>
    <name evidence="3" type="ORF">LZC95_11565</name>
</gene>
<evidence type="ECO:0000256" key="1">
    <source>
        <dbReference type="SAM" id="MobiDB-lite"/>
    </source>
</evidence>
<evidence type="ECO:0000256" key="2">
    <source>
        <dbReference type="SAM" id="SignalP"/>
    </source>
</evidence>
<dbReference type="Proteomes" id="UP001379533">
    <property type="component" value="Chromosome"/>
</dbReference>
<proteinExistence type="predicted"/>
<feature type="region of interest" description="Disordered" evidence="1">
    <location>
        <begin position="24"/>
        <end position="98"/>
    </location>
</feature>
<accession>A0ABZ2KFJ3</accession>
<keyword evidence="4" id="KW-1185">Reference proteome</keyword>
<name>A0ABZ2KFJ3_9BACT</name>
<sequence>MKIASLSRFSTVAYTIALIVTASAQARAQERAQEPNAAPESSEPSASPASSSQADQNRQDRQGRQDRVQVEAPEAMSPPAAQPQHHTPPGPPPAENPKYFHATEVQYLHGWRYKEPSSDPTGDHVQKNILTFQHYSEWALGRNFFFFDLIKSDSADNDANEVYGEAYTSLSASKILGTSLSAAIFDDINVTMGVNAGAKSNGAAPFILLPGITTDWKIPGFTFFHVDVLAYIDQGRFAGRSNQCQPATFQITPAWDAPFELGPVRMDFQGFVDIIGGHGACEYQVLTQPQLRIDVGNFFGKQDRIFIGTEVQYWVNKYGFKDLNEFNPQALVVWRL</sequence>
<dbReference type="Gene3D" id="2.40.230.20">
    <property type="entry name" value="Nucleoside-specific channel-forming protein, Tsx-like"/>
    <property type="match status" value="1"/>
</dbReference>
<dbReference type="RefSeq" id="WP_394848088.1">
    <property type="nucleotide sequence ID" value="NZ_CP089982.1"/>
</dbReference>
<dbReference type="EMBL" id="CP089982">
    <property type="protein sequence ID" value="WXA97471.1"/>
    <property type="molecule type" value="Genomic_DNA"/>
</dbReference>
<feature type="chain" id="PRO_5047236057" evidence="2">
    <location>
        <begin position="29"/>
        <end position="336"/>
    </location>
</feature>
<dbReference type="SUPFAM" id="SSF111364">
    <property type="entry name" value="Tsx-like channel"/>
    <property type="match status" value="1"/>
</dbReference>
<organism evidence="3 4">
    <name type="scientific">Pendulispora brunnea</name>
    <dbReference type="NCBI Taxonomy" id="2905690"/>
    <lineage>
        <taxon>Bacteria</taxon>
        <taxon>Pseudomonadati</taxon>
        <taxon>Myxococcota</taxon>
        <taxon>Myxococcia</taxon>
        <taxon>Myxococcales</taxon>
        <taxon>Sorangiineae</taxon>
        <taxon>Pendulisporaceae</taxon>
        <taxon>Pendulispora</taxon>
    </lineage>
</organism>
<dbReference type="InterPro" id="IPR036777">
    <property type="entry name" value="Channel_Tsx-like_sf"/>
</dbReference>
<feature type="compositionally biased region" description="Low complexity" evidence="1">
    <location>
        <begin position="34"/>
        <end position="56"/>
    </location>
</feature>
<feature type="signal peptide" evidence="2">
    <location>
        <begin position="1"/>
        <end position="28"/>
    </location>
</feature>
<feature type="compositionally biased region" description="Basic and acidic residues" evidence="1">
    <location>
        <begin position="57"/>
        <end position="69"/>
    </location>
</feature>
<evidence type="ECO:0000313" key="3">
    <source>
        <dbReference type="EMBL" id="WXA97471.1"/>
    </source>
</evidence>